<sequence length="126" mass="14175">MMNEMETGKSAGGDGMSWVVHEDMKIEMTKGDTPSFAFQAFLPDGSEYEFEEGDSVVFAAKRNKADPEPAVRIEADVKEKVIRFSEEDTKHLELGKYIWELSLNKSSGYRCTFIANKILKLTVEVA</sequence>
<comment type="caution">
    <text evidence="1">The sequence shown here is derived from an EMBL/GenBank/DDBJ whole genome shotgun (WGS) entry which is preliminary data.</text>
</comment>
<dbReference type="EMBL" id="JBEPMJ010000071">
    <property type="protein sequence ID" value="MET3752620.1"/>
    <property type="molecule type" value="Genomic_DNA"/>
</dbReference>
<name>A0ABV2M824_9FIRM</name>
<gene>
    <name evidence="1" type="ORF">ABID24_003894</name>
</gene>
<proteinExistence type="predicted"/>
<accession>A0ABV2M824</accession>
<dbReference type="RefSeq" id="WP_257465828.1">
    <property type="nucleotide sequence ID" value="NZ_JANJZT010000070.1"/>
</dbReference>
<reference evidence="1 2" key="1">
    <citation type="submission" date="2024-06" db="EMBL/GenBank/DDBJ databases">
        <title>Genomic Encyclopedia of Type Strains, Phase IV (KMG-IV): sequencing the most valuable type-strain genomes for metagenomic binning, comparative biology and taxonomic classification.</title>
        <authorList>
            <person name="Goeker M."/>
        </authorList>
    </citation>
    <scope>NUCLEOTIDE SEQUENCE [LARGE SCALE GENOMIC DNA]</scope>
    <source>
        <strain evidence="1 2">DSM 29492</strain>
    </source>
</reference>
<keyword evidence="2" id="KW-1185">Reference proteome</keyword>
<protein>
    <submittedName>
        <fullName evidence="1">Uncharacterized protein</fullName>
    </submittedName>
</protein>
<evidence type="ECO:0000313" key="2">
    <source>
        <dbReference type="Proteomes" id="UP001549106"/>
    </source>
</evidence>
<organism evidence="1 2">
    <name type="scientific">Blautia caecimuris</name>
    <dbReference type="NCBI Taxonomy" id="1796615"/>
    <lineage>
        <taxon>Bacteria</taxon>
        <taxon>Bacillati</taxon>
        <taxon>Bacillota</taxon>
        <taxon>Clostridia</taxon>
        <taxon>Lachnospirales</taxon>
        <taxon>Lachnospiraceae</taxon>
        <taxon>Blautia</taxon>
    </lineage>
</organism>
<evidence type="ECO:0000313" key="1">
    <source>
        <dbReference type="EMBL" id="MET3752620.1"/>
    </source>
</evidence>
<dbReference type="Proteomes" id="UP001549106">
    <property type="component" value="Unassembled WGS sequence"/>
</dbReference>